<dbReference type="InterPro" id="IPR032710">
    <property type="entry name" value="NTF2-like_dom_sf"/>
</dbReference>
<organism evidence="3 4">
    <name type="scientific">Pseudidiomarina aquimaris</name>
    <dbReference type="NCBI Taxonomy" id="641841"/>
    <lineage>
        <taxon>Bacteria</taxon>
        <taxon>Pseudomonadati</taxon>
        <taxon>Pseudomonadota</taxon>
        <taxon>Gammaproteobacteria</taxon>
        <taxon>Alteromonadales</taxon>
        <taxon>Idiomarinaceae</taxon>
        <taxon>Pseudidiomarina</taxon>
    </lineage>
</organism>
<evidence type="ECO:0000259" key="2">
    <source>
        <dbReference type="Pfam" id="PF14534"/>
    </source>
</evidence>
<feature type="chain" id="PRO_5019042209" description="DUF4440 domain-containing protein" evidence="1">
    <location>
        <begin position="27"/>
        <end position="181"/>
    </location>
</feature>
<keyword evidence="1" id="KW-0732">Signal</keyword>
<keyword evidence="4" id="KW-1185">Reference proteome</keyword>
<dbReference type="Proteomes" id="UP000286678">
    <property type="component" value="Unassembled WGS sequence"/>
</dbReference>
<dbReference type="EMBL" id="PIPT01000006">
    <property type="protein sequence ID" value="RUO47350.1"/>
    <property type="molecule type" value="Genomic_DNA"/>
</dbReference>
<reference evidence="4" key="1">
    <citation type="journal article" date="2018" name="Front. Microbiol.">
        <title>Genome-Based Analysis Reveals the Taxonomy and Diversity of the Family Idiomarinaceae.</title>
        <authorList>
            <person name="Liu Y."/>
            <person name="Lai Q."/>
            <person name="Shao Z."/>
        </authorList>
    </citation>
    <scope>NUCLEOTIDE SEQUENCE [LARGE SCALE GENOMIC DNA]</scope>
    <source>
        <strain evidence="4">SW15</strain>
    </source>
</reference>
<evidence type="ECO:0000313" key="4">
    <source>
        <dbReference type="Proteomes" id="UP000286678"/>
    </source>
</evidence>
<dbReference type="InterPro" id="IPR027843">
    <property type="entry name" value="DUF4440"/>
</dbReference>
<comment type="caution">
    <text evidence="3">The sequence shown here is derived from an EMBL/GenBank/DDBJ whole genome shotgun (WGS) entry which is preliminary data.</text>
</comment>
<proteinExistence type="predicted"/>
<feature type="signal peptide" evidence="1">
    <location>
        <begin position="1"/>
        <end position="26"/>
    </location>
</feature>
<evidence type="ECO:0000256" key="1">
    <source>
        <dbReference type="SAM" id="SignalP"/>
    </source>
</evidence>
<dbReference type="Gene3D" id="3.10.450.50">
    <property type="match status" value="1"/>
</dbReference>
<dbReference type="Pfam" id="PF14534">
    <property type="entry name" value="DUF4440"/>
    <property type="match status" value="1"/>
</dbReference>
<name>A0A432XFB7_9GAMM</name>
<protein>
    <recommendedName>
        <fullName evidence="2">DUF4440 domain-containing protein</fullName>
    </recommendedName>
</protein>
<feature type="domain" description="DUF4440" evidence="2">
    <location>
        <begin position="48"/>
        <end position="162"/>
    </location>
</feature>
<gene>
    <name evidence="3" type="ORF">CWE21_09195</name>
</gene>
<sequence>MENMTMNVAKALTFLVFLTFTVLVQAQESEPVDPIANYSQEQLEREVLAVDNAMFDAAFGGCDAELLKNVFPDDHEFYHDIGGAQHNSEEYWIGLFSEDFCKYKPIKRELVEGSHKVYPMHNYGALVYGENRYYVKNQEGEYELDDTGKYMHLWRLNDGQWELARAISYDHKLPEGAPQSK</sequence>
<accession>A0A432XFB7</accession>
<dbReference type="AlphaFoldDB" id="A0A432XFB7"/>
<dbReference type="SUPFAM" id="SSF54427">
    <property type="entry name" value="NTF2-like"/>
    <property type="match status" value="1"/>
</dbReference>
<evidence type="ECO:0000313" key="3">
    <source>
        <dbReference type="EMBL" id="RUO47350.1"/>
    </source>
</evidence>